<evidence type="ECO:0000256" key="1">
    <source>
        <dbReference type="SAM" id="Coils"/>
    </source>
</evidence>
<organism evidence="3 4">
    <name type="scientific">Chloropicon primus</name>
    <dbReference type="NCBI Taxonomy" id="1764295"/>
    <lineage>
        <taxon>Eukaryota</taxon>
        <taxon>Viridiplantae</taxon>
        <taxon>Chlorophyta</taxon>
        <taxon>Chloropicophyceae</taxon>
        <taxon>Chloropicales</taxon>
        <taxon>Chloropicaceae</taxon>
        <taxon>Chloropicon</taxon>
    </lineage>
</organism>
<keyword evidence="1" id="KW-0175">Coiled coil</keyword>
<feature type="region of interest" description="Disordered" evidence="2">
    <location>
        <begin position="1"/>
        <end position="27"/>
    </location>
</feature>
<feature type="region of interest" description="Disordered" evidence="2">
    <location>
        <begin position="752"/>
        <end position="782"/>
    </location>
</feature>
<evidence type="ECO:0000256" key="2">
    <source>
        <dbReference type="SAM" id="MobiDB-lite"/>
    </source>
</evidence>
<keyword evidence="4" id="KW-1185">Reference proteome</keyword>
<dbReference type="STRING" id="1764295.A0A5B8MCT0"/>
<gene>
    <name evidence="3" type="ORF">A3770_01p08760</name>
</gene>
<dbReference type="Proteomes" id="UP000316726">
    <property type="component" value="Chromosome 1"/>
</dbReference>
<feature type="coiled-coil region" evidence="1">
    <location>
        <begin position="602"/>
        <end position="672"/>
    </location>
</feature>
<accession>A0A5B8MCT0</accession>
<evidence type="ECO:0000313" key="3">
    <source>
        <dbReference type="EMBL" id="QDZ18358.1"/>
    </source>
</evidence>
<evidence type="ECO:0000313" key="4">
    <source>
        <dbReference type="Proteomes" id="UP000316726"/>
    </source>
</evidence>
<reference evidence="3 4" key="1">
    <citation type="submission" date="2018-07" db="EMBL/GenBank/DDBJ databases">
        <title>The complete nuclear genome of the prasinophyte Chloropicon primus (CCMP1205).</title>
        <authorList>
            <person name="Pombert J.-F."/>
            <person name="Otis C."/>
            <person name="Turmel M."/>
            <person name="Lemieux C."/>
        </authorList>
    </citation>
    <scope>NUCLEOTIDE SEQUENCE [LARGE SCALE GENOMIC DNA]</scope>
    <source>
        <strain evidence="3 4">CCMP1205</strain>
    </source>
</reference>
<dbReference type="InterPro" id="IPR051861">
    <property type="entry name" value="NET_actin-binding_domain"/>
</dbReference>
<protein>
    <submittedName>
        <fullName evidence="3">Uncharacterized protein</fullName>
    </submittedName>
</protein>
<name>A0A5B8MCT0_9CHLO</name>
<dbReference type="PANTHER" id="PTHR32258:SF26">
    <property type="entry name" value="KINASE INTERACTING (KIP1-LIKE) FAMILY PROTEIN"/>
    <property type="match status" value="1"/>
</dbReference>
<proteinExistence type="predicted"/>
<dbReference type="AlphaFoldDB" id="A0A5B8MCT0"/>
<sequence>MLSSLGRDAGAPSSSTRRGAEEEGSAKGNARFLDEDFLVDSLLDTRVNGSEEIRNQKLQVHKWLVSLATFRDELSLIVDSVYQQKGKMVEQKLKEQNNQIKYLDMVLHEGKEKLAEKTAELVQLSDYVKTFMSQIAAVIYGTCEWSNGLEETFGELCELRDELNKCYLPREGESKVARQDFYHFLQQGAKSQSKLLKSFHGPLLQSKGEGSRGSPGLNKNDVSFGLLGGKLAEEMESIYRWLELRHVKEIKELREQLSSHLGIELPAVEGEGRDVGGGSLVDPFRHPASNAGVYDLLNRVAGGDSFPMSGQDHHKGKQDVATFFHAAYKSVVAAIQNAHQREKSVLHTTVQGLGHKNRELQERLQAQSSATKDRERKIQTLVEQGEVVSLEREREKLQMIDALKKMDVIRAREREIAEQKEKEREEERALESVRAKKRSEARALEAERESSRQREREIEAMREKKREEERKAERERERKREKEREKERSLSRQRESKMKSELEREKEAQRMKDRKREEEKHAEILAKKAREMEKELGERKIRMLESEIERQRKDLEAEKSRVQDIRKETEQSLEKKFAKDCQLQKERLEREKEKFFLMNPNKEALDARLKALQEKLREAEDEADNAKMEVAGLQLEKEKAETAREYSLFLQRCEYEEKLQDLQEKLGQLESTFSQLPPLMVFPQDKQQRSFPGPRSFQAPHQREAEAFEPSHEGHVGDPMMDEPMMDDEDGAYMRLLGDLKGLKSTIASQGTKSSGFASLSSSPATDASSLSPRGGEGAGLASWDEVQDSKGAKAGGDPSNAMADRLKNIASTLSMPLASGEEDNPAQLSSKVVDLVKTINEISPQVWRDTAKEASISSTDVLDQLLAKEQRSSKELAQVKAEKNAHVIRKAFELMKY</sequence>
<feature type="region of interest" description="Disordered" evidence="2">
    <location>
        <begin position="685"/>
        <end position="727"/>
    </location>
</feature>
<dbReference type="PANTHER" id="PTHR32258">
    <property type="entry name" value="PROTEIN NETWORKED 4A"/>
    <property type="match status" value="1"/>
</dbReference>
<feature type="compositionally biased region" description="Low complexity" evidence="2">
    <location>
        <begin position="754"/>
        <end position="773"/>
    </location>
</feature>
<dbReference type="EMBL" id="CP031034">
    <property type="protein sequence ID" value="QDZ18358.1"/>
    <property type="molecule type" value="Genomic_DNA"/>
</dbReference>
<feature type="compositionally biased region" description="Basic and acidic residues" evidence="2">
    <location>
        <begin position="701"/>
        <end position="716"/>
    </location>
</feature>
<feature type="region of interest" description="Disordered" evidence="2">
    <location>
        <begin position="417"/>
        <end position="532"/>
    </location>
</feature>